<feature type="transmembrane region" description="Helical" evidence="6">
    <location>
        <begin position="76"/>
        <end position="102"/>
    </location>
</feature>
<evidence type="ECO:0000256" key="5">
    <source>
        <dbReference type="SAM" id="MobiDB-lite"/>
    </source>
</evidence>
<dbReference type="Pfam" id="PF06271">
    <property type="entry name" value="RDD"/>
    <property type="match status" value="1"/>
</dbReference>
<evidence type="ECO:0000256" key="1">
    <source>
        <dbReference type="ARBA" id="ARBA00004141"/>
    </source>
</evidence>
<reference evidence="8 9" key="1">
    <citation type="submission" date="2016-03" db="EMBL/GenBank/DDBJ databases">
        <authorList>
            <person name="Ploux O."/>
        </authorList>
    </citation>
    <scope>NUCLEOTIDE SEQUENCE [LARGE SCALE GENOMIC DNA]</scope>
    <source>
        <strain evidence="8 9">BER2</strain>
    </source>
</reference>
<feature type="region of interest" description="Disordered" evidence="5">
    <location>
        <begin position="1"/>
        <end position="20"/>
    </location>
</feature>
<dbReference type="RefSeq" id="WP_063244616.1">
    <property type="nucleotide sequence ID" value="NZ_LUKF01000017.1"/>
</dbReference>
<keyword evidence="4 6" id="KW-0472">Membrane</keyword>
<dbReference type="EMBL" id="LUKF01000017">
    <property type="protein sequence ID" value="KYG61255.1"/>
    <property type="molecule type" value="Genomic_DNA"/>
</dbReference>
<evidence type="ECO:0000256" key="4">
    <source>
        <dbReference type="ARBA" id="ARBA00023136"/>
    </source>
</evidence>
<evidence type="ECO:0000313" key="9">
    <source>
        <dbReference type="Proteomes" id="UP000075391"/>
    </source>
</evidence>
<proteinExistence type="predicted"/>
<dbReference type="Proteomes" id="UP000075391">
    <property type="component" value="Unassembled WGS sequence"/>
</dbReference>
<feature type="transmembrane region" description="Helical" evidence="6">
    <location>
        <begin position="122"/>
        <end position="140"/>
    </location>
</feature>
<comment type="subcellular location">
    <subcellularLocation>
        <location evidence="1">Membrane</location>
        <topology evidence="1">Multi-pass membrane protein</topology>
    </subcellularLocation>
</comment>
<sequence>MFIDKNHDKTNPQRAPLKREAPVPLIGPGIRRRRAPGTPPTSKVNEIFKDRKALNFDQNTGFHGGASRRKGYRLALWSWLASFIDALILISASCAFIASFSLIMRTSVGSLLGTLTHSQHQLLFFAEVFFVFGWIYMISIRTLMGSTIGEWACDLRLGQPHERMQSGYIFRVALRSTLILLTGVVTLPVLSLLSGEDLAGVLSGLRLFSLK</sequence>
<organism evidence="8 9">
    <name type="scientific">Bdellovibrio bacteriovorus</name>
    <dbReference type="NCBI Taxonomy" id="959"/>
    <lineage>
        <taxon>Bacteria</taxon>
        <taxon>Pseudomonadati</taxon>
        <taxon>Bdellovibrionota</taxon>
        <taxon>Bdellovibrionia</taxon>
        <taxon>Bdellovibrionales</taxon>
        <taxon>Pseudobdellovibrionaceae</taxon>
        <taxon>Bdellovibrio</taxon>
    </lineage>
</organism>
<evidence type="ECO:0000313" key="8">
    <source>
        <dbReference type="EMBL" id="KYG61255.1"/>
    </source>
</evidence>
<dbReference type="OrthoDB" id="5292609at2"/>
<dbReference type="GO" id="GO:0016020">
    <property type="term" value="C:membrane"/>
    <property type="evidence" value="ECO:0007669"/>
    <property type="project" value="UniProtKB-SubCell"/>
</dbReference>
<protein>
    <recommendedName>
        <fullName evidence="7">RDD domain-containing protein</fullName>
    </recommendedName>
</protein>
<evidence type="ECO:0000256" key="6">
    <source>
        <dbReference type="SAM" id="Phobius"/>
    </source>
</evidence>
<feature type="domain" description="RDD" evidence="7">
    <location>
        <begin position="80"/>
        <end position="191"/>
    </location>
</feature>
<evidence type="ECO:0000259" key="7">
    <source>
        <dbReference type="Pfam" id="PF06271"/>
    </source>
</evidence>
<feature type="transmembrane region" description="Helical" evidence="6">
    <location>
        <begin position="172"/>
        <end position="193"/>
    </location>
</feature>
<comment type="caution">
    <text evidence="8">The sequence shown here is derived from an EMBL/GenBank/DDBJ whole genome shotgun (WGS) entry which is preliminary data.</text>
</comment>
<evidence type="ECO:0000256" key="2">
    <source>
        <dbReference type="ARBA" id="ARBA00022692"/>
    </source>
</evidence>
<dbReference type="InterPro" id="IPR010432">
    <property type="entry name" value="RDD"/>
</dbReference>
<evidence type="ECO:0000256" key="3">
    <source>
        <dbReference type="ARBA" id="ARBA00022989"/>
    </source>
</evidence>
<gene>
    <name evidence="8" type="ORF">AZI85_09960</name>
</gene>
<dbReference type="AlphaFoldDB" id="A0A150WDV3"/>
<accession>A0A150WDV3</accession>
<keyword evidence="2 6" id="KW-0812">Transmembrane</keyword>
<keyword evidence="3 6" id="KW-1133">Transmembrane helix</keyword>
<name>A0A150WDV3_BDEBC</name>